<dbReference type="GO" id="GO:0031932">
    <property type="term" value="C:TORC2 complex"/>
    <property type="evidence" value="ECO:0007669"/>
    <property type="project" value="TreeGrafter"/>
</dbReference>
<reference evidence="3" key="1">
    <citation type="submission" date="2023-03" db="EMBL/GenBank/DDBJ databases">
        <title>Mating type loci evolution in Malassezia.</title>
        <authorList>
            <person name="Coelho M.A."/>
        </authorList>
    </citation>
    <scope>NUCLEOTIDE SEQUENCE</scope>
    <source>
        <strain evidence="3">CBS 12830</strain>
    </source>
</reference>
<evidence type="ECO:0000313" key="4">
    <source>
        <dbReference type="Proteomes" id="UP001214415"/>
    </source>
</evidence>
<dbReference type="EMBL" id="CP119902">
    <property type="protein sequence ID" value="WFD22966.1"/>
    <property type="molecule type" value="Genomic_DNA"/>
</dbReference>
<gene>
    <name evidence="3" type="ORF">MEQU1_001650</name>
</gene>
<proteinExistence type="predicted"/>
<accession>A0AAF0EHT7</accession>
<keyword evidence="2" id="KW-1133">Transmembrane helix</keyword>
<evidence type="ECO:0000256" key="1">
    <source>
        <dbReference type="SAM" id="MobiDB-lite"/>
    </source>
</evidence>
<dbReference type="PANTHER" id="PTHR32428">
    <property type="entry name" value="TARGET OF RAPAMYCIN COMPLEX 2 SUBUNIT BIT61-RELATED"/>
    <property type="match status" value="1"/>
</dbReference>
<dbReference type="Proteomes" id="UP001214415">
    <property type="component" value="Chromosome 3"/>
</dbReference>
<name>A0AAF0EHT7_9BASI</name>
<sequence length="751" mass="82312">MVRKSLFDYLHRAAVLALVGGWGIWLTGAVYVSRIGHAERIPYGSPDRESLTDASSLLASALAATPWDEVYSAPDSLSTRTSEKVIQVTKPYVTSLLRELPYASDAASDVGSDSPDLAKLHKMYPSAPLIDEAEELDVRAMQVITTLLLPWLHSSTSPLHLALITGVHMADKVRLFDSYQLLQVLLAAHGTDPATLRTAQDRPMSIRTSPLLPAAFHQVYMDLYESGGQERLQVRVCTLCESGHLQPTPLQLPRGIVSPSQLPEGAGESMLPSMSRLSLAAHDVPEPSSLPASMATFKSDVPRSLITGTSPLRIRPMENVFGLSPLHGHRDAQPRPLSLSQSWKHLQAYDMSTMLRSIEKWDPVMDWPDTSDTSDMGTSPLLARPTEPSGPTPGPRASARSLQTPALGLRTDVPGMAPSLVPLSLRSSVASTPPTSTFPRTDTPSTLSNVSAFAQSLLGHFPSSASLVGSSHAVPSPSTLPPPSLWQSICVRVLPLFYDQAGDLRIESVSDTVETYVRLVFERDAEQAPALLDEHLQKLISTGLMGVTMQLQQSEGLQRARELVRVWLHYYDTVMPYMHACMFPLESKLHSWHILRTILARSSALRMQQDEHALPERNDDDAGAGPPAMDVRRMLLLAFRDQVVLPVCDWLYSLTSRLDLEPWDATSSLRPRLTQMIHILSCLYTEDAAQERIERLSHAVTDPATRASSRVSMQGGTPYMMGLSAQTSPTSPLPNYAQGRMLDSPTLGMPM</sequence>
<protein>
    <submittedName>
        <fullName evidence="3">Uncharacterized protein</fullName>
    </submittedName>
</protein>
<keyword evidence="4" id="KW-1185">Reference proteome</keyword>
<feature type="region of interest" description="Disordered" evidence="1">
    <location>
        <begin position="726"/>
        <end position="751"/>
    </location>
</feature>
<keyword evidence="2" id="KW-0812">Transmembrane</keyword>
<keyword evidence="2" id="KW-0472">Membrane</keyword>
<organism evidence="3 4">
    <name type="scientific">Malassezia equina</name>
    <dbReference type="NCBI Taxonomy" id="1381935"/>
    <lineage>
        <taxon>Eukaryota</taxon>
        <taxon>Fungi</taxon>
        <taxon>Dikarya</taxon>
        <taxon>Basidiomycota</taxon>
        <taxon>Ustilaginomycotina</taxon>
        <taxon>Malasseziomycetes</taxon>
        <taxon>Malasseziales</taxon>
        <taxon>Malasseziaceae</taxon>
        <taxon>Malassezia</taxon>
    </lineage>
</organism>
<dbReference type="InterPro" id="IPR013745">
    <property type="entry name" value="Bit61/PRR5"/>
</dbReference>
<dbReference type="AlphaFoldDB" id="A0AAF0EHT7"/>
<dbReference type="Pfam" id="PF08539">
    <property type="entry name" value="HbrB"/>
    <property type="match status" value="1"/>
</dbReference>
<feature type="region of interest" description="Disordered" evidence="1">
    <location>
        <begin position="366"/>
        <end position="400"/>
    </location>
</feature>
<dbReference type="PANTHER" id="PTHR32428:SF2">
    <property type="entry name" value="TARGET OF RAPAMYCIN COMPLEX 2 SUBUNIT BIT61-RELATED"/>
    <property type="match status" value="1"/>
</dbReference>
<evidence type="ECO:0000313" key="3">
    <source>
        <dbReference type="EMBL" id="WFD22966.1"/>
    </source>
</evidence>
<feature type="transmembrane region" description="Helical" evidence="2">
    <location>
        <begin position="12"/>
        <end position="32"/>
    </location>
</feature>
<dbReference type="GO" id="GO:0038203">
    <property type="term" value="P:TORC2 signaling"/>
    <property type="evidence" value="ECO:0007669"/>
    <property type="project" value="TreeGrafter"/>
</dbReference>
<evidence type="ECO:0000256" key="2">
    <source>
        <dbReference type="SAM" id="Phobius"/>
    </source>
</evidence>